<dbReference type="Gene3D" id="1.10.1280.10">
    <property type="entry name" value="Di-copper center containing domain from catechol oxidase"/>
    <property type="match status" value="1"/>
</dbReference>
<dbReference type="InterPro" id="IPR008922">
    <property type="entry name" value="Di-copper_centre_dom_sf"/>
</dbReference>
<sequence length="359" mass="40093">MYLNGSQAAATRQIREWQHQYNQYIFETLQLRTSGCTFDKLQFRREWSSLSKQQRIDYTAAVRCLQKKPHILPNTQVPGARSRFDDVIATHIFKAPYIHFSGIFLPWHRYYTYIYDQILRSECGYSGPQPYWDWTLSYRDPRKSKIFDGSVDSMGSNGKTIPHNSTQVTAFGLVIDVPPATGGGCVHEGPFTDYVVNLGPASYEPKVGNGSGLDYNPRCLKRDVSLEYAKTTKPTDVVALIGGNNNLEAFSTSIELPNGVHAGGHFTIGGDPGNDPLASAGDPIFYQHHAQVDRLWTIWQALDPKARFGKVFGTSTAFNTPPSPNVTLDFELQFNVLAEPQTIGSVDSTVDGPFCYIYV</sequence>
<dbReference type="InterPro" id="IPR050316">
    <property type="entry name" value="Tyrosinase/Hemocyanin"/>
</dbReference>
<name>A0A8H3FB07_9LECA</name>
<keyword evidence="5" id="KW-1185">Reference proteome</keyword>
<accession>A0A8H3FB07</accession>
<keyword evidence="1" id="KW-0479">Metal-binding</keyword>
<keyword evidence="2" id="KW-0560">Oxidoreductase</keyword>
<organism evidence="4 5">
    <name type="scientific">Heterodermia speciosa</name>
    <dbReference type="NCBI Taxonomy" id="116794"/>
    <lineage>
        <taxon>Eukaryota</taxon>
        <taxon>Fungi</taxon>
        <taxon>Dikarya</taxon>
        <taxon>Ascomycota</taxon>
        <taxon>Pezizomycotina</taxon>
        <taxon>Lecanoromycetes</taxon>
        <taxon>OSLEUM clade</taxon>
        <taxon>Lecanoromycetidae</taxon>
        <taxon>Caliciales</taxon>
        <taxon>Physciaceae</taxon>
        <taxon>Heterodermia</taxon>
    </lineage>
</organism>
<dbReference type="GO" id="GO:0046872">
    <property type="term" value="F:metal ion binding"/>
    <property type="evidence" value="ECO:0007669"/>
    <property type="project" value="UniProtKB-KW"/>
</dbReference>
<evidence type="ECO:0000256" key="1">
    <source>
        <dbReference type="ARBA" id="ARBA00022723"/>
    </source>
</evidence>
<dbReference type="InterPro" id="IPR002227">
    <property type="entry name" value="Tyrosinase_Cu-bd"/>
</dbReference>
<dbReference type="GO" id="GO:0016491">
    <property type="term" value="F:oxidoreductase activity"/>
    <property type="evidence" value="ECO:0007669"/>
    <property type="project" value="UniProtKB-KW"/>
</dbReference>
<evidence type="ECO:0000313" key="4">
    <source>
        <dbReference type="EMBL" id="CAF9921346.1"/>
    </source>
</evidence>
<dbReference type="PRINTS" id="PR00092">
    <property type="entry name" value="TYROSINASE"/>
</dbReference>
<protein>
    <recommendedName>
        <fullName evidence="3">Tyrosinase copper-binding domain-containing protein</fullName>
    </recommendedName>
</protein>
<reference evidence="4" key="1">
    <citation type="submission" date="2021-03" db="EMBL/GenBank/DDBJ databases">
        <authorList>
            <person name="Tagirdzhanova G."/>
        </authorList>
    </citation>
    <scope>NUCLEOTIDE SEQUENCE</scope>
</reference>
<comment type="caution">
    <text evidence="4">The sequence shown here is derived from an EMBL/GenBank/DDBJ whole genome shotgun (WGS) entry which is preliminary data.</text>
</comment>
<evidence type="ECO:0000256" key="2">
    <source>
        <dbReference type="ARBA" id="ARBA00023002"/>
    </source>
</evidence>
<dbReference type="Proteomes" id="UP000664521">
    <property type="component" value="Unassembled WGS sequence"/>
</dbReference>
<proteinExistence type="predicted"/>
<dbReference type="OrthoDB" id="6132182at2759"/>
<dbReference type="AlphaFoldDB" id="A0A8H3FB07"/>
<dbReference type="SUPFAM" id="SSF48056">
    <property type="entry name" value="Di-copper centre-containing domain"/>
    <property type="match status" value="1"/>
</dbReference>
<dbReference type="Pfam" id="PF00264">
    <property type="entry name" value="Tyrosinase"/>
    <property type="match status" value="1"/>
</dbReference>
<evidence type="ECO:0000313" key="5">
    <source>
        <dbReference type="Proteomes" id="UP000664521"/>
    </source>
</evidence>
<evidence type="ECO:0000259" key="3">
    <source>
        <dbReference type="PROSITE" id="PS00498"/>
    </source>
</evidence>
<gene>
    <name evidence="4" type="ORF">HETSPECPRED_004501</name>
</gene>
<feature type="domain" description="Tyrosinase copper-binding" evidence="3">
    <location>
        <begin position="282"/>
        <end position="293"/>
    </location>
</feature>
<dbReference type="PANTHER" id="PTHR11474">
    <property type="entry name" value="TYROSINASE FAMILY MEMBER"/>
    <property type="match status" value="1"/>
</dbReference>
<dbReference type="PROSITE" id="PS00498">
    <property type="entry name" value="TYROSINASE_2"/>
    <property type="match status" value="1"/>
</dbReference>
<dbReference type="EMBL" id="CAJPDS010000028">
    <property type="protein sequence ID" value="CAF9921346.1"/>
    <property type="molecule type" value="Genomic_DNA"/>
</dbReference>
<dbReference type="PANTHER" id="PTHR11474:SF125">
    <property type="entry name" value="N-ACETYL-6-HYDROXYTRYPTOPHAN OXIDASE IVOB-RELATED"/>
    <property type="match status" value="1"/>
</dbReference>